<proteinExistence type="inferred from homology"/>
<dbReference type="GO" id="GO:0009279">
    <property type="term" value="C:cell outer membrane"/>
    <property type="evidence" value="ECO:0007669"/>
    <property type="project" value="UniProtKB-SubCell"/>
</dbReference>
<dbReference type="EMBL" id="VWFO01000037">
    <property type="protein sequence ID" value="KAA4661683.1"/>
    <property type="molecule type" value="Genomic_DNA"/>
</dbReference>
<dbReference type="InterPro" id="IPR039426">
    <property type="entry name" value="TonB-dep_rcpt-like"/>
</dbReference>
<protein>
    <submittedName>
        <fullName evidence="5">TonB-dependent receptor</fullName>
    </submittedName>
</protein>
<evidence type="ECO:0000256" key="1">
    <source>
        <dbReference type="PROSITE-ProRule" id="PRU01360"/>
    </source>
</evidence>
<comment type="subcellular location">
    <subcellularLocation>
        <location evidence="1">Cell outer membrane</location>
        <topology evidence="1">Multi-pass membrane protein</topology>
    </subcellularLocation>
</comment>
<dbReference type="SUPFAM" id="SSF49464">
    <property type="entry name" value="Carboxypeptidase regulatory domain-like"/>
    <property type="match status" value="1"/>
</dbReference>
<dbReference type="GeneID" id="69482787"/>
<keyword evidence="1" id="KW-0472">Membrane</keyword>
<evidence type="ECO:0000313" key="5">
    <source>
        <dbReference type="EMBL" id="KAB1326423.1"/>
    </source>
</evidence>
<evidence type="ECO:0000256" key="2">
    <source>
        <dbReference type="SAM" id="SignalP"/>
    </source>
</evidence>
<dbReference type="InterPro" id="IPR023997">
    <property type="entry name" value="TonB-dep_OMP_SusC/RagA_CS"/>
</dbReference>
<dbReference type="Proteomes" id="UP001219389">
    <property type="component" value="Unassembled WGS sequence"/>
</dbReference>
<dbReference type="NCBIfam" id="TIGR04057">
    <property type="entry name" value="SusC_RagA_signa"/>
    <property type="match status" value="1"/>
</dbReference>
<dbReference type="AlphaFoldDB" id="A0A139LCF2"/>
<dbReference type="NCBIfam" id="TIGR04056">
    <property type="entry name" value="OMP_RagA_SusC"/>
    <property type="match status" value="1"/>
</dbReference>
<dbReference type="PROSITE" id="PS52016">
    <property type="entry name" value="TONB_DEPENDENT_REC_3"/>
    <property type="match status" value="1"/>
</dbReference>
<dbReference type="InterPro" id="IPR008969">
    <property type="entry name" value="CarboxyPept-like_regulatory"/>
</dbReference>
<dbReference type="Proteomes" id="UP000375690">
    <property type="component" value="Unassembled WGS sequence"/>
</dbReference>
<reference evidence="6" key="2">
    <citation type="submission" date="2022-10" db="EMBL/GenBank/DDBJ databases">
        <title>Human gut microbiome strain richness.</title>
        <authorList>
            <person name="Chen-Liaw A."/>
        </authorList>
    </citation>
    <scope>NUCLEOTIDE SEQUENCE</scope>
    <source>
        <strain evidence="6">BSD2780120875st1_E1_BSD2780120875_150330</strain>
    </source>
</reference>
<name>A0A139LCF2_BACOV</name>
<dbReference type="Gene3D" id="2.170.130.10">
    <property type="entry name" value="TonB-dependent receptor, plug domain"/>
    <property type="match status" value="1"/>
</dbReference>
<keyword evidence="1" id="KW-0998">Cell outer membrane</keyword>
<dbReference type="Pfam" id="PF13715">
    <property type="entry name" value="CarbopepD_reg_2"/>
    <property type="match status" value="1"/>
</dbReference>
<feature type="chain" id="PRO_5042681955" evidence="2">
    <location>
        <begin position="27"/>
        <end position="1079"/>
    </location>
</feature>
<keyword evidence="1" id="KW-0812">Transmembrane</keyword>
<dbReference type="InterPro" id="IPR023996">
    <property type="entry name" value="TonB-dep_OMP_SusC/RagA"/>
</dbReference>
<evidence type="ECO:0000313" key="7">
    <source>
        <dbReference type="Proteomes" id="UP000375690"/>
    </source>
</evidence>
<dbReference type="Pfam" id="PF07715">
    <property type="entry name" value="Plug"/>
    <property type="match status" value="1"/>
</dbReference>
<dbReference type="FunFam" id="2.170.130.10:FF:000003">
    <property type="entry name" value="SusC/RagA family TonB-linked outer membrane protein"/>
    <property type="match status" value="1"/>
</dbReference>
<dbReference type="SUPFAM" id="SSF56935">
    <property type="entry name" value="Porins"/>
    <property type="match status" value="1"/>
</dbReference>
<feature type="signal peptide" evidence="2">
    <location>
        <begin position="1"/>
        <end position="26"/>
    </location>
</feature>
<keyword evidence="5" id="KW-0675">Receptor</keyword>
<dbReference type="Proteomes" id="UP000435985">
    <property type="component" value="Unassembled WGS sequence"/>
</dbReference>
<dbReference type="EMBL" id="JAQNZF010000001">
    <property type="protein sequence ID" value="MDC2740647.1"/>
    <property type="molecule type" value="Genomic_DNA"/>
</dbReference>
<feature type="domain" description="TonB-dependent receptor plug" evidence="3">
    <location>
        <begin position="130"/>
        <end position="236"/>
    </location>
</feature>
<evidence type="ECO:0000259" key="3">
    <source>
        <dbReference type="Pfam" id="PF07715"/>
    </source>
</evidence>
<dbReference type="EMBL" id="VWFC01000012">
    <property type="protein sequence ID" value="KAB1326423.1"/>
    <property type="molecule type" value="Genomic_DNA"/>
</dbReference>
<dbReference type="InterPro" id="IPR012910">
    <property type="entry name" value="Plug_dom"/>
</dbReference>
<dbReference type="RefSeq" id="WP_008776109.1">
    <property type="nucleotide sequence ID" value="NZ_CAKJYS010000001.1"/>
</dbReference>
<dbReference type="FunFam" id="2.60.40.1120:FF:000003">
    <property type="entry name" value="Outer membrane protein Omp121"/>
    <property type="match status" value="1"/>
</dbReference>
<evidence type="ECO:0000313" key="4">
    <source>
        <dbReference type="EMBL" id="KAA4661683.1"/>
    </source>
</evidence>
<accession>A0A139LCF2</accession>
<evidence type="ECO:0000313" key="6">
    <source>
        <dbReference type="EMBL" id="MDC2740647.1"/>
    </source>
</evidence>
<dbReference type="InterPro" id="IPR037066">
    <property type="entry name" value="Plug_dom_sf"/>
</dbReference>
<keyword evidence="2" id="KW-0732">Signal</keyword>
<dbReference type="Gene3D" id="2.60.40.1120">
    <property type="entry name" value="Carboxypeptidase-like, regulatory domain"/>
    <property type="match status" value="1"/>
</dbReference>
<organism evidence="5 7">
    <name type="scientific">Bacteroides ovatus</name>
    <dbReference type="NCBI Taxonomy" id="28116"/>
    <lineage>
        <taxon>Bacteria</taxon>
        <taxon>Pseudomonadati</taxon>
        <taxon>Bacteroidota</taxon>
        <taxon>Bacteroidia</taxon>
        <taxon>Bacteroidales</taxon>
        <taxon>Bacteroidaceae</taxon>
        <taxon>Bacteroides</taxon>
    </lineage>
</organism>
<comment type="caution">
    <text evidence="5">The sequence shown here is derived from an EMBL/GenBank/DDBJ whole genome shotgun (WGS) entry which is preliminary data.</text>
</comment>
<evidence type="ECO:0000313" key="8">
    <source>
        <dbReference type="Proteomes" id="UP000435985"/>
    </source>
</evidence>
<comment type="similarity">
    <text evidence="1">Belongs to the TonB-dependent receptor family.</text>
</comment>
<keyword evidence="1" id="KW-1134">Transmembrane beta strand</keyword>
<sequence>MKKSYWLYKMCLLLGLGICIPVTGNASDIGDATLTQQQSKITASGVVVDESGESLIGASVIEKGAATNGTITDIDGRFSLSVAPNAILEISYVGYQKQDIPAKKDMRIIMHPDVANLEEVVVVAYGTQKKVSVIGSVASIDRKDLMKSSSPNLSSALSGKLPGLTTIQTSGEPGRDEVTMFLRGAATTNGTNPLIMVDGVAVDDMRSIDPNEIANISVLKDASATAVFGVRGANGVIMITTRRGEKGTARISANVEFSMQEIAFKPERLDSWDWVRLRNEALVNDGNSAEFLGPDIDKFDSWKTGNPVDPDFYPNNNWQDILFRDYAPMTRANMNVSGGSDKLQYFVSAGYLHQGGMFNVEPKSRLGYNAQSSLDRYNFRSNIDYKVNKSVKINLNASSYLERINGTSASMSSVFNSALTSRPTSMYLTPEGAYATDAIRTFPIGAGLSVEDPANNSLSAYPLINRSGYQLETRSGINVIGGVEIDLGFITKGLSVKGQVSFDSKGFGKTIGKRSYTWYTYQTLASGEHLFINRHPSLEDEDGPIELTKSSESYWVMNLQGQINYNQTFAGKHNVTAMFLAQRDIKESKETSGDLLLPYNVIGIAGRATYDYDRRYFAEVNVGYNGSEQFSPDKRFGLFPAASFGWLITNEGFLQDNPVLTNLKLRASWGKVGNDAFGSARFLYLDNISQYSVVTDSKGDHWLSPSLGYASNGSGWGQGYKIAENYIGNKSITWETAEKQNYGIDISLYHDLSFSFDYFVEKRKNILIIPQTTPMIQGLPSSALPLMNDGEVKNQGFEMVLGYQKQFKNGLSVSANANFSYAKNKVLEYDEPLLGKDYAYRTRTTGFSLGQNWGYIIDHSYDPEKGRDGTGFFYSDESIAKSGLTYEGVGTPEPGDFIYKDLNGDGVINDRDKAPIGYSSLLPRINYGFSLSANWKGFDVSIMLQGVGQYSKTYSGAGIYESSGNFYKMHMERWSEERYNNHEKITYPRLSSSGGPSLQPNDFFIMDASYIRLKNAEVGYTLPESISKKIGASNVRFYLSGNNLYTWTHLKTDSFDPEQNSPAAYPTMRTYNVGLNITF</sequence>
<reference evidence="7 8" key="1">
    <citation type="journal article" date="2019" name="Nat. Med.">
        <title>A library of human gut bacterial isolates paired with longitudinal multiomics data enables mechanistic microbiome research.</title>
        <authorList>
            <person name="Poyet M."/>
            <person name="Groussin M."/>
            <person name="Gibbons S.M."/>
            <person name="Avila-Pacheco J."/>
            <person name="Jiang X."/>
            <person name="Kearney S.M."/>
            <person name="Perrotta A.R."/>
            <person name="Berdy B."/>
            <person name="Zhao S."/>
            <person name="Lieberman T.D."/>
            <person name="Swanson P.K."/>
            <person name="Smith M."/>
            <person name="Roesemann S."/>
            <person name="Alexander J.E."/>
            <person name="Rich S.A."/>
            <person name="Livny J."/>
            <person name="Vlamakis H."/>
            <person name="Clish C."/>
            <person name="Bullock K."/>
            <person name="Deik A."/>
            <person name="Scott J."/>
            <person name="Pierce K.A."/>
            <person name="Xavier R.J."/>
            <person name="Alm E.J."/>
        </authorList>
    </citation>
    <scope>NUCLEOTIDE SEQUENCE [LARGE SCALE GENOMIC DNA]</scope>
    <source>
        <strain evidence="4 8">BIOML-A14</strain>
        <strain evidence="5 7">BIOML-A2</strain>
    </source>
</reference>
<gene>
    <name evidence="5" type="ORF">F3B53_12045</name>
    <name evidence="4" type="ORF">F3B98_21965</name>
    <name evidence="6" type="ORF">PO382_00245</name>
</gene>
<keyword evidence="1" id="KW-0813">Transport</keyword>